<keyword evidence="2" id="KW-0547">Nucleotide-binding</keyword>
<evidence type="ECO:0000256" key="10">
    <source>
        <dbReference type="SAM" id="MobiDB-lite"/>
    </source>
</evidence>
<reference evidence="12" key="1">
    <citation type="submission" date="2021-02" db="EMBL/GenBank/DDBJ databases">
        <authorList>
            <person name="Nowell W R."/>
        </authorList>
    </citation>
    <scope>NUCLEOTIDE SEQUENCE</scope>
</reference>
<comment type="similarity">
    <text evidence="5">Belongs to the protein kinase superfamily. STE Ser/Thr protein kinase family. MAP kinase kinase subfamily.</text>
</comment>
<dbReference type="Proteomes" id="UP000663864">
    <property type="component" value="Unassembled WGS sequence"/>
</dbReference>
<gene>
    <name evidence="12" type="ORF">ZHD862_LOCUS15908</name>
</gene>
<dbReference type="EC" id="2.7.12.2" evidence="6"/>
<comment type="catalytic activity">
    <reaction evidence="8">
        <text>L-threonyl-[protein] + ATP = O-phospho-L-threonyl-[protein] + ADP + H(+)</text>
        <dbReference type="Rhea" id="RHEA:46608"/>
        <dbReference type="Rhea" id="RHEA-COMP:11060"/>
        <dbReference type="Rhea" id="RHEA-COMP:11605"/>
        <dbReference type="ChEBI" id="CHEBI:15378"/>
        <dbReference type="ChEBI" id="CHEBI:30013"/>
        <dbReference type="ChEBI" id="CHEBI:30616"/>
        <dbReference type="ChEBI" id="CHEBI:61977"/>
        <dbReference type="ChEBI" id="CHEBI:456216"/>
        <dbReference type="EC" id="2.7.12.2"/>
    </reaction>
</comment>
<dbReference type="GO" id="GO:0005524">
    <property type="term" value="F:ATP binding"/>
    <property type="evidence" value="ECO:0007669"/>
    <property type="project" value="UniProtKB-KW"/>
</dbReference>
<dbReference type="SUPFAM" id="SSF56112">
    <property type="entry name" value="Protein kinase-like (PK-like)"/>
    <property type="match status" value="1"/>
</dbReference>
<dbReference type="PROSITE" id="PS50011">
    <property type="entry name" value="PROTEIN_KINASE_DOM"/>
    <property type="match status" value="1"/>
</dbReference>
<evidence type="ECO:0000313" key="12">
    <source>
        <dbReference type="EMBL" id="CAF1067817.1"/>
    </source>
</evidence>
<dbReference type="Gene3D" id="1.10.510.10">
    <property type="entry name" value="Transferase(Phosphotransferase) domain 1"/>
    <property type="match status" value="1"/>
</dbReference>
<dbReference type="EMBL" id="CAJNOT010000735">
    <property type="protein sequence ID" value="CAF1067817.1"/>
    <property type="molecule type" value="Genomic_DNA"/>
</dbReference>
<dbReference type="PANTHER" id="PTHR48013:SF9">
    <property type="entry name" value="DUAL SPECIFICITY MITOGEN-ACTIVATED PROTEIN KINASE KINASE 5"/>
    <property type="match status" value="1"/>
</dbReference>
<comment type="catalytic activity">
    <reaction evidence="7">
        <text>L-seryl-[protein] + ATP = O-phospho-L-seryl-[protein] + ADP + H(+)</text>
        <dbReference type="Rhea" id="RHEA:17989"/>
        <dbReference type="Rhea" id="RHEA-COMP:9863"/>
        <dbReference type="Rhea" id="RHEA-COMP:11604"/>
        <dbReference type="ChEBI" id="CHEBI:15378"/>
        <dbReference type="ChEBI" id="CHEBI:29999"/>
        <dbReference type="ChEBI" id="CHEBI:30616"/>
        <dbReference type="ChEBI" id="CHEBI:83421"/>
        <dbReference type="ChEBI" id="CHEBI:456216"/>
        <dbReference type="EC" id="2.7.12.2"/>
    </reaction>
</comment>
<evidence type="ECO:0000256" key="2">
    <source>
        <dbReference type="ARBA" id="ARBA00022741"/>
    </source>
</evidence>
<name>A0A814LRS9_9BILA</name>
<dbReference type="PROSITE" id="PS00108">
    <property type="entry name" value="PROTEIN_KINASE_ST"/>
    <property type="match status" value="1"/>
</dbReference>
<organism evidence="12 13">
    <name type="scientific">Rotaria sordida</name>
    <dbReference type="NCBI Taxonomy" id="392033"/>
    <lineage>
        <taxon>Eukaryota</taxon>
        <taxon>Metazoa</taxon>
        <taxon>Spiralia</taxon>
        <taxon>Gnathifera</taxon>
        <taxon>Rotifera</taxon>
        <taxon>Eurotatoria</taxon>
        <taxon>Bdelloidea</taxon>
        <taxon>Philodinida</taxon>
        <taxon>Philodinidae</taxon>
        <taxon>Rotaria</taxon>
    </lineage>
</organism>
<keyword evidence="3" id="KW-0418">Kinase</keyword>
<dbReference type="InterPro" id="IPR000719">
    <property type="entry name" value="Prot_kinase_dom"/>
</dbReference>
<dbReference type="AlphaFoldDB" id="A0A814LRS9"/>
<keyword evidence="4" id="KW-0067">ATP-binding</keyword>
<dbReference type="GO" id="GO:0004708">
    <property type="term" value="F:MAP kinase kinase activity"/>
    <property type="evidence" value="ECO:0007669"/>
    <property type="project" value="UniProtKB-EC"/>
</dbReference>
<evidence type="ECO:0000256" key="9">
    <source>
        <dbReference type="ARBA" id="ARBA00051693"/>
    </source>
</evidence>
<comment type="caution">
    <text evidence="12">The sequence shown here is derived from an EMBL/GenBank/DDBJ whole genome shotgun (WGS) entry which is preliminary data.</text>
</comment>
<comment type="catalytic activity">
    <reaction evidence="9">
        <text>L-tyrosyl-[protein] + ATP = O-phospho-L-tyrosyl-[protein] + ADP + H(+)</text>
        <dbReference type="Rhea" id="RHEA:10596"/>
        <dbReference type="Rhea" id="RHEA-COMP:10136"/>
        <dbReference type="Rhea" id="RHEA-COMP:20101"/>
        <dbReference type="ChEBI" id="CHEBI:15378"/>
        <dbReference type="ChEBI" id="CHEBI:30616"/>
        <dbReference type="ChEBI" id="CHEBI:46858"/>
        <dbReference type="ChEBI" id="CHEBI:61978"/>
        <dbReference type="ChEBI" id="CHEBI:456216"/>
        <dbReference type="EC" id="2.7.12.2"/>
    </reaction>
</comment>
<evidence type="ECO:0000256" key="3">
    <source>
        <dbReference type="ARBA" id="ARBA00022777"/>
    </source>
</evidence>
<evidence type="ECO:0000313" key="13">
    <source>
        <dbReference type="Proteomes" id="UP000663864"/>
    </source>
</evidence>
<evidence type="ECO:0000256" key="1">
    <source>
        <dbReference type="ARBA" id="ARBA00022679"/>
    </source>
</evidence>
<sequence>MDYLRGGQASVDEDKEKCMEEQNVSEPNQNTTLAEEEQLYLQAAFLSDVMQILNPVIDNVENEYMQPVLLDTTSLFIDCELPQPAEYVEDVSNTFGATQPITTNDTMRLDKTPNKTTTRKQKTKRKFILPEFDVLEKPVEYTWEASPESAELIYNDRRIQVNMKDFNVLQYLGQGNFGWVASVNITGHLDVRMAVKRITLSTKEERASARRTELKMMQELGSCKCPYIIDYYGAMIDTYHSELCICMELMDTTVKKFYETMHLLGDILSSSLDRFLCRLIHNIASALEFLAQKNYLHRDIKPDNILLSILGFFKLSDFGTCCEINETNSVQSGLMGTIAYFSPELVKVPSKPSSIQSDMWALGITLLEIVIDKHPCLASNDSDQYLKIATWNPEVPTMIIFDYMQKFILYLLKKESEQRPGSYIEILNMSFIRDLSEQPTNDECNFVADVMQISYECTG</sequence>
<evidence type="ECO:0000256" key="5">
    <source>
        <dbReference type="ARBA" id="ARBA00038035"/>
    </source>
</evidence>
<accession>A0A814LRS9</accession>
<dbReference type="Gene3D" id="3.30.200.20">
    <property type="entry name" value="Phosphorylase Kinase, domain 1"/>
    <property type="match status" value="1"/>
</dbReference>
<dbReference type="InterPro" id="IPR011009">
    <property type="entry name" value="Kinase-like_dom_sf"/>
</dbReference>
<dbReference type="InterPro" id="IPR008271">
    <property type="entry name" value="Ser/Thr_kinase_AS"/>
</dbReference>
<protein>
    <recommendedName>
        <fullName evidence="6">mitogen-activated protein kinase kinase</fullName>
        <ecNumber evidence="6">2.7.12.2</ecNumber>
    </recommendedName>
</protein>
<evidence type="ECO:0000256" key="8">
    <source>
        <dbReference type="ARBA" id="ARBA00049299"/>
    </source>
</evidence>
<feature type="region of interest" description="Disordered" evidence="10">
    <location>
        <begin position="1"/>
        <end position="31"/>
    </location>
</feature>
<feature type="compositionally biased region" description="Polar residues" evidence="10">
    <location>
        <begin position="22"/>
        <end position="31"/>
    </location>
</feature>
<proteinExistence type="inferred from homology"/>
<evidence type="ECO:0000256" key="6">
    <source>
        <dbReference type="ARBA" id="ARBA00038999"/>
    </source>
</evidence>
<evidence type="ECO:0000256" key="4">
    <source>
        <dbReference type="ARBA" id="ARBA00022840"/>
    </source>
</evidence>
<keyword evidence="1" id="KW-0808">Transferase</keyword>
<feature type="domain" description="Protein kinase" evidence="11">
    <location>
        <begin position="166"/>
        <end position="432"/>
    </location>
</feature>
<dbReference type="PANTHER" id="PTHR48013">
    <property type="entry name" value="DUAL SPECIFICITY MITOGEN-ACTIVATED PROTEIN KINASE KINASE 5-RELATED"/>
    <property type="match status" value="1"/>
</dbReference>
<evidence type="ECO:0000256" key="7">
    <source>
        <dbReference type="ARBA" id="ARBA00049014"/>
    </source>
</evidence>
<evidence type="ECO:0000259" key="11">
    <source>
        <dbReference type="PROSITE" id="PS50011"/>
    </source>
</evidence>
<dbReference type="Pfam" id="PF00069">
    <property type="entry name" value="Pkinase"/>
    <property type="match status" value="1"/>
</dbReference>
<dbReference type="SMART" id="SM00220">
    <property type="entry name" value="S_TKc"/>
    <property type="match status" value="1"/>
</dbReference>